<gene>
    <name evidence="3" type="ORF">Lqua_2206</name>
    <name evidence="4" type="ORF">NCTC12376_00497</name>
</gene>
<evidence type="ECO:0000313" key="6">
    <source>
        <dbReference type="Proteomes" id="UP000254230"/>
    </source>
</evidence>
<sequence>MSGPKVVRVITKQEVIAICRGRIDTLQDTIAQWRKFATKHDALTAEEETSVEKRLSAIIKMFENEQFNDVQKKCNDEISSLKRDVSRIREAAIVKAVQERSTRRRLQYSAETLIKFLETEKHQIPEELLNITSSIITADEAELTAINSTLCRILNLYILGSNEIQTMTPLQKELSKKLSEGEKLQTLADWKINHSMETKETEANQRLDKLLAEIECLNNEVATKKFVERLTFITKEPSSNQRSLLTDSLIIDLIEYSKEQKEIDNALESMREIHSELKILDSLPAQNLEKMFVKAIETNDLSLIKNLTEKGIELIKIESKYLLGMARREAVLKGLSELGYEIRESMATAWVKNGRLIVKKPNEQNYGVELGAIEEAERMQIQLVSFQESSSSQDIEKETIWCSEFSRLKSLLEKAGSSLLIEKALPVGSKPLKQVKEPSQLATRSDKQSKENVLKKVMKD</sequence>
<keyword evidence="5" id="KW-1185">Reference proteome</keyword>
<feature type="region of interest" description="Disordered" evidence="2">
    <location>
        <begin position="432"/>
        <end position="460"/>
    </location>
</feature>
<evidence type="ECO:0000313" key="4">
    <source>
        <dbReference type="EMBL" id="STY16706.1"/>
    </source>
</evidence>
<dbReference type="STRING" id="45072.Lqua_2206"/>
<evidence type="ECO:0000313" key="5">
    <source>
        <dbReference type="Proteomes" id="UP000054639"/>
    </source>
</evidence>
<reference evidence="4 6" key="2">
    <citation type="submission" date="2018-06" db="EMBL/GenBank/DDBJ databases">
        <authorList>
            <consortium name="Pathogen Informatics"/>
            <person name="Doyle S."/>
        </authorList>
    </citation>
    <scope>NUCLEOTIDE SEQUENCE [LARGE SCALE GENOMIC DNA]</scope>
    <source>
        <strain evidence="4 6">NCTC12376</strain>
    </source>
</reference>
<feature type="coiled-coil region" evidence="1">
    <location>
        <begin position="193"/>
        <end position="220"/>
    </location>
</feature>
<name>A0A378KQW1_9GAMM</name>
<dbReference type="Proteomes" id="UP000054639">
    <property type="component" value="Unassembled WGS sequence"/>
</dbReference>
<dbReference type="RefSeq" id="WP_058474341.1">
    <property type="nucleotide sequence ID" value="NZ_CAAAIL010000008.1"/>
</dbReference>
<feature type="compositionally biased region" description="Basic and acidic residues" evidence="2">
    <location>
        <begin position="444"/>
        <end position="460"/>
    </location>
</feature>
<keyword evidence="1" id="KW-0175">Coiled coil</keyword>
<protein>
    <submittedName>
        <fullName evidence="4">Uncharacterized protein</fullName>
    </submittedName>
</protein>
<evidence type="ECO:0000256" key="2">
    <source>
        <dbReference type="SAM" id="MobiDB-lite"/>
    </source>
</evidence>
<dbReference type="Proteomes" id="UP000254230">
    <property type="component" value="Unassembled WGS sequence"/>
</dbReference>
<proteinExistence type="predicted"/>
<reference evidence="3 5" key="1">
    <citation type="submission" date="2015-11" db="EMBL/GenBank/DDBJ databases">
        <title>Genomic analysis of 38 Legionella species identifies large and diverse effector repertoires.</title>
        <authorList>
            <person name="Burstein D."/>
            <person name="Amaro F."/>
            <person name="Zusman T."/>
            <person name="Lifshitz Z."/>
            <person name="Cohen O."/>
            <person name="Gilbert J.A."/>
            <person name="Pupko T."/>
            <person name="Shuman H.A."/>
            <person name="Segal G."/>
        </authorList>
    </citation>
    <scope>NUCLEOTIDE SEQUENCE [LARGE SCALE GENOMIC DNA]</scope>
    <source>
        <strain evidence="3 5">ATCC 49507</strain>
    </source>
</reference>
<dbReference type="AlphaFoldDB" id="A0A378KQW1"/>
<dbReference type="OrthoDB" id="238413at2"/>
<dbReference type="EMBL" id="LNYR01000031">
    <property type="protein sequence ID" value="KTD47813.1"/>
    <property type="molecule type" value="Genomic_DNA"/>
</dbReference>
<dbReference type="EMBL" id="UGOW01000001">
    <property type="protein sequence ID" value="STY16706.1"/>
    <property type="molecule type" value="Genomic_DNA"/>
</dbReference>
<evidence type="ECO:0000313" key="3">
    <source>
        <dbReference type="EMBL" id="KTD47813.1"/>
    </source>
</evidence>
<organism evidence="4 6">
    <name type="scientific">Legionella quateirensis</name>
    <dbReference type="NCBI Taxonomy" id="45072"/>
    <lineage>
        <taxon>Bacteria</taxon>
        <taxon>Pseudomonadati</taxon>
        <taxon>Pseudomonadota</taxon>
        <taxon>Gammaproteobacteria</taxon>
        <taxon>Legionellales</taxon>
        <taxon>Legionellaceae</taxon>
        <taxon>Legionella</taxon>
    </lineage>
</organism>
<evidence type="ECO:0000256" key="1">
    <source>
        <dbReference type="SAM" id="Coils"/>
    </source>
</evidence>
<accession>A0A378KQW1</accession>